<evidence type="ECO:0000313" key="8">
    <source>
        <dbReference type="Proteomes" id="UP001310594"/>
    </source>
</evidence>
<comment type="subcellular location">
    <subcellularLocation>
        <location evidence="1">Membrane</location>
        <topology evidence="1">Single-pass type II membrane protein</topology>
    </subcellularLocation>
</comment>
<evidence type="ECO:0000256" key="1">
    <source>
        <dbReference type="ARBA" id="ARBA00004606"/>
    </source>
</evidence>
<dbReference type="Gene3D" id="3.90.550.50">
    <property type="match status" value="1"/>
</dbReference>
<evidence type="ECO:0000256" key="3">
    <source>
        <dbReference type="ARBA" id="ARBA00022692"/>
    </source>
</evidence>
<keyword evidence="6" id="KW-0472">Membrane</keyword>
<keyword evidence="4" id="KW-0735">Signal-anchor</keyword>
<dbReference type="EMBL" id="JAVRQU010000001">
    <property type="protein sequence ID" value="KAK5708184.1"/>
    <property type="molecule type" value="Genomic_DNA"/>
</dbReference>
<name>A0AAN7ZWI8_9PEZI</name>
<dbReference type="PANTHER" id="PTHR23033">
    <property type="entry name" value="BETA1,3-GALACTOSYLTRANSFERASE"/>
    <property type="match status" value="1"/>
</dbReference>
<sequence length="502" mass="56364">MAISFGRPRALIPSLLLLVLFGFGYSFWPYAVSLARPKTTYPYDVETPQQSTAIATDDRQPPLMEADIKKLLVVGHCAQHPDPGTVAVILMTGATEGLEKLSTQLVTSLSCVQEPLIFSDLARRLGQHVIHDVLADVSPEIIVQRNVDFYVYRKQHELAATGRETDIRLLGDSVLSRDDRQYPEERAVSRLDKYKILHAIELAWRLQPDKEWYCFLHANSYLSWPNLLDFLSKQDSSGPWYFGEVVAMLPKSELPGVNSGGGFILSGRVVRDWNDASTSLAGIWDSHIDKAWSAKDVLETALNDELHVQVTDAALMMPAEGPERLAFEQENWCTPLITLGLLESRQLDLLYHTELAMDKSLLLFKDLHAAYNKVGYPFKSDDWDNGSDDPKYTLDVVPNHPERAKGQWEPKDLVDPNQNYLACEIACIQQQACFQFSFTTLTNSTGSAAATTTACHLSRAFGMGSLREPESPGNGEQWTTTWSSGWRSDRISRWIDEHQTCP</sequence>
<dbReference type="GO" id="GO:0016020">
    <property type="term" value="C:membrane"/>
    <property type="evidence" value="ECO:0007669"/>
    <property type="project" value="UniProtKB-SubCell"/>
</dbReference>
<comment type="similarity">
    <text evidence="2">Belongs to the glycosyltransferase 31 family. Beta3-Gal-T subfamily.</text>
</comment>
<evidence type="ECO:0008006" key="9">
    <source>
        <dbReference type="Google" id="ProtNLM"/>
    </source>
</evidence>
<dbReference type="AlphaFoldDB" id="A0AAN7ZWI8"/>
<keyword evidence="5" id="KW-1133">Transmembrane helix</keyword>
<evidence type="ECO:0000256" key="4">
    <source>
        <dbReference type="ARBA" id="ARBA00022968"/>
    </source>
</evidence>
<organism evidence="7 8">
    <name type="scientific">Elasticomyces elasticus</name>
    <dbReference type="NCBI Taxonomy" id="574655"/>
    <lineage>
        <taxon>Eukaryota</taxon>
        <taxon>Fungi</taxon>
        <taxon>Dikarya</taxon>
        <taxon>Ascomycota</taxon>
        <taxon>Pezizomycotina</taxon>
        <taxon>Dothideomycetes</taxon>
        <taxon>Dothideomycetidae</taxon>
        <taxon>Mycosphaerellales</taxon>
        <taxon>Teratosphaeriaceae</taxon>
        <taxon>Elasticomyces</taxon>
    </lineage>
</organism>
<protein>
    <recommendedName>
        <fullName evidence="9">Glycosyltransferase family 31 protein</fullName>
    </recommendedName>
</protein>
<proteinExistence type="inferred from homology"/>
<accession>A0AAN7ZWI8</accession>
<keyword evidence="3" id="KW-0812">Transmembrane</keyword>
<reference evidence="7" key="1">
    <citation type="submission" date="2023-08" db="EMBL/GenBank/DDBJ databases">
        <title>Black Yeasts Isolated from many extreme environments.</title>
        <authorList>
            <person name="Coleine C."/>
            <person name="Stajich J.E."/>
            <person name="Selbmann L."/>
        </authorList>
    </citation>
    <scope>NUCLEOTIDE SEQUENCE</scope>
    <source>
        <strain evidence="7">CCFEE 5810</strain>
    </source>
</reference>
<gene>
    <name evidence="7" type="ORF">LTR97_000724</name>
</gene>
<dbReference type="InterPro" id="IPR026050">
    <property type="entry name" value="C1GALT1/C1GALT1_chp1"/>
</dbReference>
<evidence type="ECO:0000256" key="6">
    <source>
        <dbReference type="ARBA" id="ARBA00023136"/>
    </source>
</evidence>
<comment type="caution">
    <text evidence="7">The sequence shown here is derived from an EMBL/GenBank/DDBJ whole genome shotgun (WGS) entry which is preliminary data.</text>
</comment>
<dbReference type="PANTHER" id="PTHR23033:SF40">
    <property type="entry name" value="APPLE DOMAIN-CONTAINING PROTEIN"/>
    <property type="match status" value="1"/>
</dbReference>
<evidence type="ECO:0000256" key="2">
    <source>
        <dbReference type="ARBA" id="ARBA00006462"/>
    </source>
</evidence>
<evidence type="ECO:0000313" key="7">
    <source>
        <dbReference type="EMBL" id="KAK5708184.1"/>
    </source>
</evidence>
<dbReference type="Proteomes" id="UP001310594">
    <property type="component" value="Unassembled WGS sequence"/>
</dbReference>
<evidence type="ECO:0000256" key="5">
    <source>
        <dbReference type="ARBA" id="ARBA00022989"/>
    </source>
</evidence>